<evidence type="ECO:0000256" key="12">
    <source>
        <dbReference type="ARBA" id="ARBA00023170"/>
    </source>
</evidence>
<dbReference type="NCBIfam" id="TIGR01783">
    <property type="entry name" value="TonB-siderophor"/>
    <property type="match status" value="1"/>
</dbReference>
<dbReference type="Pfam" id="PF07715">
    <property type="entry name" value="Plug"/>
    <property type="match status" value="1"/>
</dbReference>
<organism evidence="20 21">
    <name type="scientific">Hafnia alvei FB1</name>
    <dbReference type="NCBI Taxonomy" id="1453496"/>
    <lineage>
        <taxon>Bacteria</taxon>
        <taxon>Pseudomonadati</taxon>
        <taxon>Pseudomonadota</taxon>
        <taxon>Gammaproteobacteria</taxon>
        <taxon>Enterobacterales</taxon>
        <taxon>Hafniaceae</taxon>
        <taxon>Hafnia</taxon>
    </lineage>
</organism>
<dbReference type="CDD" id="cd01347">
    <property type="entry name" value="ligand_gated_channel"/>
    <property type="match status" value="1"/>
</dbReference>
<dbReference type="PROSITE" id="PS52016">
    <property type="entry name" value="TONB_DEPENDENT_REC_3"/>
    <property type="match status" value="1"/>
</dbReference>
<dbReference type="Gene3D" id="2.170.130.10">
    <property type="entry name" value="TonB-dependent receptor, plug domain"/>
    <property type="match status" value="1"/>
</dbReference>
<evidence type="ECO:0000313" key="20">
    <source>
        <dbReference type="EMBL" id="AIU74044.1"/>
    </source>
</evidence>
<dbReference type="AlphaFoldDB" id="A0A097R5Q9"/>
<name>A0A097R5Q9_HAFAL</name>
<dbReference type="PANTHER" id="PTHR32552">
    <property type="entry name" value="FERRICHROME IRON RECEPTOR-RELATED"/>
    <property type="match status" value="1"/>
</dbReference>
<evidence type="ECO:0000256" key="14">
    <source>
        <dbReference type="PROSITE-ProRule" id="PRU01360"/>
    </source>
</evidence>
<proteinExistence type="inferred from homology"/>
<dbReference type="Gene3D" id="2.40.170.20">
    <property type="entry name" value="TonB-dependent receptor, beta-barrel domain"/>
    <property type="match status" value="1"/>
</dbReference>
<evidence type="ECO:0000256" key="1">
    <source>
        <dbReference type="ARBA" id="ARBA00004571"/>
    </source>
</evidence>
<dbReference type="GO" id="GO:0009279">
    <property type="term" value="C:cell outer membrane"/>
    <property type="evidence" value="ECO:0007669"/>
    <property type="project" value="UniProtKB-SubCell"/>
</dbReference>
<dbReference type="PROSITE" id="PS01156">
    <property type="entry name" value="TONB_DEPENDENT_REC_2"/>
    <property type="match status" value="1"/>
</dbReference>
<keyword evidence="3 14" id="KW-0813">Transport</keyword>
<dbReference type="InterPro" id="IPR039426">
    <property type="entry name" value="TonB-dep_rcpt-like"/>
</dbReference>
<evidence type="ECO:0000259" key="18">
    <source>
        <dbReference type="Pfam" id="PF00593"/>
    </source>
</evidence>
<evidence type="ECO:0000256" key="3">
    <source>
        <dbReference type="ARBA" id="ARBA00022448"/>
    </source>
</evidence>
<accession>A0A097R5Q9</accession>
<evidence type="ECO:0000256" key="4">
    <source>
        <dbReference type="ARBA" id="ARBA00022452"/>
    </source>
</evidence>
<evidence type="ECO:0000256" key="15">
    <source>
        <dbReference type="PROSITE-ProRule" id="PRU10144"/>
    </source>
</evidence>
<evidence type="ECO:0000256" key="11">
    <source>
        <dbReference type="ARBA" id="ARBA00023136"/>
    </source>
</evidence>
<dbReference type="SUPFAM" id="SSF56935">
    <property type="entry name" value="Porins"/>
    <property type="match status" value="1"/>
</dbReference>
<dbReference type="Proteomes" id="UP000029986">
    <property type="component" value="Chromosome"/>
</dbReference>
<keyword evidence="4 14" id="KW-1134">Transmembrane beta strand</keyword>
<dbReference type="HOGENOM" id="CLU_008287_9_0_6"/>
<keyword evidence="10 16" id="KW-0798">TonB box</keyword>
<dbReference type="InterPro" id="IPR012910">
    <property type="entry name" value="Plug_dom"/>
</dbReference>
<evidence type="ECO:0000256" key="13">
    <source>
        <dbReference type="ARBA" id="ARBA00023237"/>
    </source>
</evidence>
<keyword evidence="7 17" id="KW-0732">Signal</keyword>
<evidence type="ECO:0000256" key="16">
    <source>
        <dbReference type="RuleBase" id="RU003357"/>
    </source>
</evidence>
<dbReference type="InterPro" id="IPR010105">
    <property type="entry name" value="TonB_sidphr_rcpt"/>
</dbReference>
<keyword evidence="5" id="KW-0410">Iron transport</keyword>
<evidence type="ECO:0000256" key="5">
    <source>
        <dbReference type="ARBA" id="ARBA00022496"/>
    </source>
</evidence>
<keyword evidence="13 14" id="KW-0998">Cell outer membrane</keyword>
<keyword evidence="12" id="KW-0675">Receptor</keyword>
<evidence type="ECO:0000256" key="10">
    <source>
        <dbReference type="ARBA" id="ARBA00023077"/>
    </source>
</evidence>
<dbReference type="InterPro" id="IPR037066">
    <property type="entry name" value="Plug_dom_sf"/>
</dbReference>
<evidence type="ECO:0000259" key="19">
    <source>
        <dbReference type="Pfam" id="PF07715"/>
    </source>
</evidence>
<evidence type="ECO:0000256" key="8">
    <source>
        <dbReference type="ARBA" id="ARBA00023004"/>
    </source>
</evidence>
<comment type="subcellular location">
    <subcellularLocation>
        <location evidence="1 14">Cell outer membrane</location>
        <topology evidence="1 14">Multi-pass membrane protein</topology>
    </subcellularLocation>
</comment>
<feature type="short sequence motif" description="TonB C-terminal box" evidence="15">
    <location>
        <begin position="726"/>
        <end position="743"/>
    </location>
</feature>
<dbReference type="GO" id="GO:0015891">
    <property type="term" value="P:siderophore transport"/>
    <property type="evidence" value="ECO:0007669"/>
    <property type="project" value="InterPro"/>
</dbReference>
<dbReference type="OrthoDB" id="127311at2"/>
<evidence type="ECO:0000313" key="21">
    <source>
        <dbReference type="Proteomes" id="UP000029986"/>
    </source>
</evidence>
<keyword evidence="8" id="KW-0408">Iron</keyword>
<keyword evidence="6 14" id="KW-0812">Transmembrane</keyword>
<feature type="domain" description="TonB-dependent receptor-like beta-barrel" evidence="18">
    <location>
        <begin position="256"/>
        <end position="712"/>
    </location>
</feature>
<keyword evidence="11 14" id="KW-0472">Membrane</keyword>
<dbReference type="PATRIC" id="fig|1453496.5.peg.3635"/>
<reference evidence="20 21" key="1">
    <citation type="journal article" date="2014" name="Gut Pathog.">
        <title>Gene clusters of Hafnia alvei strain FB1 important in survival and pathogenesis: a draft genome perspective.</title>
        <authorList>
            <person name="Tan J.Y."/>
            <person name="Yin W.F."/>
            <person name="Chan K.G."/>
        </authorList>
    </citation>
    <scope>NUCLEOTIDE SEQUENCE [LARGE SCALE GENOMIC DNA]</scope>
    <source>
        <strain evidence="20 21">FB1</strain>
    </source>
</reference>
<feature type="signal peptide" evidence="17">
    <location>
        <begin position="1"/>
        <end position="30"/>
    </location>
</feature>
<gene>
    <name evidence="20" type="ORF">AT03_17695</name>
</gene>
<dbReference type="eggNOG" id="COG4774">
    <property type="taxonomic scope" value="Bacteria"/>
</dbReference>
<dbReference type="InterPro" id="IPR010917">
    <property type="entry name" value="TonB_rcpt_CS"/>
</dbReference>
<dbReference type="NCBIfam" id="NF007465">
    <property type="entry name" value="PRK10044.1"/>
    <property type="match status" value="1"/>
</dbReference>
<dbReference type="FunFam" id="2.170.130.10:FF:000001">
    <property type="entry name" value="Catecholate siderophore TonB-dependent receptor"/>
    <property type="match status" value="1"/>
</dbReference>
<feature type="chain" id="PRO_5001932264" evidence="17">
    <location>
        <begin position="31"/>
        <end position="743"/>
    </location>
</feature>
<dbReference type="GO" id="GO:0038023">
    <property type="term" value="F:signaling receptor activity"/>
    <property type="evidence" value="ECO:0007669"/>
    <property type="project" value="InterPro"/>
</dbReference>
<feature type="domain" description="TonB-dependent receptor plug" evidence="19">
    <location>
        <begin position="78"/>
        <end position="183"/>
    </location>
</feature>
<dbReference type="KEGG" id="hav:AT03_17695"/>
<evidence type="ECO:0000256" key="6">
    <source>
        <dbReference type="ARBA" id="ARBA00022692"/>
    </source>
</evidence>
<keyword evidence="21" id="KW-1185">Reference proteome</keyword>
<dbReference type="InterPro" id="IPR036942">
    <property type="entry name" value="Beta-barrel_TonB_sf"/>
</dbReference>
<dbReference type="GO" id="GO:0015344">
    <property type="term" value="F:siderophore uptake transmembrane transporter activity"/>
    <property type="evidence" value="ECO:0007669"/>
    <property type="project" value="UniProtKB-ARBA"/>
</dbReference>
<dbReference type="PANTHER" id="PTHR32552:SF68">
    <property type="entry name" value="FERRICHROME OUTER MEMBRANE TRANSPORTER_PHAGE RECEPTOR"/>
    <property type="match status" value="1"/>
</dbReference>
<evidence type="ECO:0000256" key="2">
    <source>
        <dbReference type="ARBA" id="ARBA00009810"/>
    </source>
</evidence>
<protein>
    <submittedName>
        <fullName evidence="20">Ferrichrome transporter</fullName>
    </submittedName>
</protein>
<dbReference type="Pfam" id="PF00593">
    <property type="entry name" value="TonB_dep_Rec_b-barrel"/>
    <property type="match status" value="1"/>
</dbReference>
<evidence type="ECO:0000256" key="17">
    <source>
        <dbReference type="SAM" id="SignalP"/>
    </source>
</evidence>
<evidence type="ECO:0000256" key="7">
    <source>
        <dbReference type="ARBA" id="ARBA00022729"/>
    </source>
</evidence>
<sequence length="743" mass="82050">MTLPSFKYSRTKVAVSIAASLGMWASFANAADTTQKNQNDDTLVVTAGGGVQQESAWGPAPTIAAKRSATATKTDTPIEKTPQSVSVVTYEEMQIRQPKSVKEALGYTPGVTVNSRGASSTYDFAIIRGFSSVGLNQNNYLNGLKLQGDFYNDAVIDPYMLERVELMRGPTSVLYGKSNPGGIISMVSKRPTTEPLKEVQFKMGTDNLFQTGFDFSDALDDNGEFSYRLTGMARSNNEQQDGAKQKRYAIAPTFSWRPSEQTNFTFLSYFQNEPETGYYGWLPKEGTVEPLPNGGRLPTSFNEGAANNTYSRNQKMVGYSFDHSFNDTFTVRQNLRFSEMKTAQKSAYGTGLCNNSMNGFNAYCQSLSDADKAHYLGRGTVVDHERLQNFSVDTQLQSKFATGDVDHTLLTGVDYMRMRNDISALFGNAPSLDLDNLPDRTDVDFGSAVPYQMNESKQTGLYVQDQAEWNKWVLTLGGRYDWSTQATTVRSDNGYIERKDQQFTWRGGVNYLFDNGISPYFSYSQSFEPNAFSLYSTPRVAYAPSKGEQYEAGVKYVPKDMPIVVTGAVYQLTKTDNLMADPTNALNQIPAGEIRSRGFEFEAKAAVNANINMTASYTYTEAEYTKDTNLKGNTPVQVPKHMASLWGDYTFNEGALSGLTLGTGGRFIGSSYGDPANTFKVGSAAVMDAVIKYDLARFNLPGSSIAVNVNNLLDREYVASCFDTYGCFWGAERQVVATATFRF</sequence>
<comment type="similarity">
    <text evidence="2 14 16">Belongs to the TonB-dependent receptor family.</text>
</comment>
<evidence type="ECO:0000256" key="9">
    <source>
        <dbReference type="ARBA" id="ARBA00023065"/>
    </source>
</evidence>
<dbReference type="InterPro" id="IPR000531">
    <property type="entry name" value="Beta-barrel_TonB"/>
</dbReference>
<dbReference type="EMBL" id="CP009706">
    <property type="protein sequence ID" value="AIU74044.1"/>
    <property type="molecule type" value="Genomic_DNA"/>
</dbReference>
<keyword evidence="9" id="KW-0406">Ion transport</keyword>